<dbReference type="Pfam" id="PF00288">
    <property type="entry name" value="GHMP_kinases_N"/>
    <property type="match status" value="1"/>
</dbReference>
<dbReference type="InterPro" id="IPR020568">
    <property type="entry name" value="Ribosomal_Su5_D2-typ_SF"/>
</dbReference>
<dbReference type="EMBL" id="JAGIBU010000001">
    <property type="protein sequence ID" value="MBS7824179.1"/>
    <property type="molecule type" value="Genomic_DNA"/>
</dbReference>
<evidence type="ECO:0000256" key="1">
    <source>
        <dbReference type="ARBA" id="ARBA00017473"/>
    </source>
</evidence>
<keyword evidence="6 7" id="KW-0414">Isoprene biosynthesis</keyword>
<dbReference type="RefSeq" id="WP_213403470.1">
    <property type="nucleotide sequence ID" value="NZ_JAGIBT010000004.1"/>
</dbReference>
<dbReference type="GO" id="GO:0050515">
    <property type="term" value="F:4-(cytidine 5'-diphospho)-2-C-methyl-D-erythritol kinase activity"/>
    <property type="evidence" value="ECO:0007669"/>
    <property type="project" value="UniProtKB-UniRule"/>
</dbReference>
<dbReference type="HAMAP" id="MF_00061">
    <property type="entry name" value="IspE"/>
    <property type="match status" value="1"/>
</dbReference>
<dbReference type="Gene3D" id="3.30.230.10">
    <property type="match status" value="1"/>
</dbReference>
<keyword evidence="5 7" id="KW-0067">ATP-binding</keyword>
<dbReference type="GO" id="GO:0019288">
    <property type="term" value="P:isopentenyl diphosphate biosynthetic process, methylerythritol 4-phosphate pathway"/>
    <property type="evidence" value="ECO:0007669"/>
    <property type="project" value="UniProtKB-UniRule"/>
</dbReference>
<gene>
    <name evidence="7 9" type="primary">ispE</name>
    <name evidence="9" type="ORF">J7561_03030</name>
</gene>
<feature type="active site" evidence="7">
    <location>
        <position position="135"/>
    </location>
</feature>
<comment type="function">
    <text evidence="7">Catalyzes the phosphorylation of the position 2 hydroxy group of 4-diphosphocytidyl-2C-methyl-D-erythritol.</text>
</comment>
<protein>
    <recommendedName>
        <fullName evidence="1 7">4-diphosphocytidyl-2-C-methyl-D-erythritol kinase</fullName>
        <shortName evidence="7">CMK</shortName>
        <ecNumber evidence="7">2.7.1.148</ecNumber>
    </recommendedName>
    <alternativeName>
        <fullName evidence="7">4-(cytidine-5'-diphospho)-2-C-methyl-D-erythritol kinase</fullName>
    </alternativeName>
</protein>
<evidence type="ECO:0000259" key="8">
    <source>
        <dbReference type="Pfam" id="PF00288"/>
    </source>
</evidence>
<reference evidence="9" key="1">
    <citation type="submission" date="2021-03" db="EMBL/GenBank/DDBJ databases">
        <title>Identification and antibiotic profiling of Wohlfahrtiimonas chitiniclastica, an underestimated human pathogen.</title>
        <authorList>
            <person name="Kopf A."/>
            <person name="Bunk B."/>
            <person name="Coldewey S."/>
            <person name="Gunzer F."/>
            <person name="Riedel T."/>
            <person name="Schroettner P."/>
        </authorList>
    </citation>
    <scope>NUCLEOTIDE SEQUENCE</scope>
    <source>
        <strain evidence="9">DSM 100917</strain>
    </source>
</reference>
<dbReference type="PANTHER" id="PTHR43527">
    <property type="entry name" value="4-DIPHOSPHOCYTIDYL-2-C-METHYL-D-ERYTHRITOL KINASE, CHLOROPLASTIC"/>
    <property type="match status" value="1"/>
</dbReference>
<evidence type="ECO:0000256" key="4">
    <source>
        <dbReference type="ARBA" id="ARBA00022777"/>
    </source>
</evidence>
<dbReference type="SUPFAM" id="SSF54211">
    <property type="entry name" value="Ribosomal protein S5 domain 2-like"/>
    <property type="match status" value="1"/>
</dbReference>
<feature type="active site" evidence="7">
    <location>
        <position position="10"/>
    </location>
</feature>
<dbReference type="Gene3D" id="3.30.70.890">
    <property type="entry name" value="GHMP kinase, C-terminal domain"/>
    <property type="match status" value="1"/>
</dbReference>
<comment type="caution">
    <text evidence="9">The sequence shown here is derived from an EMBL/GenBank/DDBJ whole genome shotgun (WGS) entry which is preliminary data.</text>
</comment>
<dbReference type="GO" id="GO:0016114">
    <property type="term" value="P:terpenoid biosynthetic process"/>
    <property type="evidence" value="ECO:0007669"/>
    <property type="project" value="UniProtKB-UniRule"/>
</dbReference>
<dbReference type="Proteomes" id="UP000680020">
    <property type="component" value="Unassembled WGS sequence"/>
</dbReference>
<evidence type="ECO:0000256" key="3">
    <source>
        <dbReference type="ARBA" id="ARBA00022741"/>
    </source>
</evidence>
<name>A0AB35BWX2_9GAMM</name>
<feature type="domain" description="GHMP kinase N-terminal" evidence="8">
    <location>
        <begin position="66"/>
        <end position="143"/>
    </location>
</feature>
<dbReference type="EC" id="2.7.1.148" evidence="7"/>
<comment type="pathway">
    <text evidence="7">Isoprenoid biosynthesis; isopentenyl diphosphate biosynthesis via DXP pathway; isopentenyl diphosphate from 1-deoxy-D-xylulose 5-phosphate: step 3/6.</text>
</comment>
<evidence type="ECO:0000256" key="5">
    <source>
        <dbReference type="ARBA" id="ARBA00022840"/>
    </source>
</evidence>
<keyword evidence="2 7" id="KW-0808">Transferase</keyword>
<dbReference type="NCBIfam" id="TIGR00154">
    <property type="entry name" value="ispE"/>
    <property type="match status" value="1"/>
</dbReference>
<evidence type="ECO:0000256" key="2">
    <source>
        <dbReference type="ARBA" id="ARBA00022679"/>
    </source>
</evidence>
<dbReference type="PANTHER" id="PTHR43527:SF2">
    <property type="entry name" value="4-DIPHOSPHOCYTIDYL-2-C-METHYL-D-ERYTHRITOL KINASE, CHLOROPLASTIC"/>
    <property type="match status" value="1"/>
</dbReference>
<dbReference type="AlphaFoldDB" id="A0AB35BWX2"/>
<proteinExistence type="inferred from homology"/>
<organism evidence="9 10">
    <name type="scientific">Wohlfahrtiimonas chitiniclastica</name>
    <dbReference type="NCBI Taxonomy" id="400946"/>
    <lineage>
        <taxon>Bacteria</taxon>
        <taxon>Pseudomonadati</taxon>
        <taxon>Pseudomonadota</taxon>
        <taxon>Gammaproteobacteria</taxon>
        <taxon>Cardiobacteriales</taxon>
        <taxon>Ignatzschineriaceae</taxon>
        <taxon>Wohlfahrtiimonas</taxon>
    </lineage>
</organism>
<dbReference type="InterPro" id="IPR014721">
    <property type="entry name" value="Ribsml_uS5_D2-typ_fold_subgr"/>
</dbReference>
<dbReference type="SUPFAM" id="SSF55060">
    <property type="entry name" value="GHMP Kinase, C-terminal domain"/>
    <property type="match status" value="1"/>
</dbReference>
<keyword evidence="3 7" id="KW-0547">Nucleotide-binding</keyword>
<evidence type="ECO:0000256" key="6">
    <source>
        <dbReference type="ARBA" id="ARBA00023229"/>
    </source>
</evidence>
<evidence type="ECO:0000313" key="9">
    <source>
        <dbReference type="EMBL" id="MBS7824179.1"/>
    </source>
</evidence>
<evidence type="ECO:0000256" key="7">
    <source>
        <dbReference type="HAMAP-Rule" id="MF_00061"/>
    </source>
</evidence>
<accession>A0AB35BWX2</accession>
<evidence type="ECO:0000313" key="10">
    <source>
        <dbReference type="Proteomes" id="UP000680020"/>
    </source>
</evidence>
<sequence>MMHYYPAPAKINRFLRIVRQEDNGYHYLQTIFQFISLTDTLGFELRTDDQIVADYHNEFIHEGNDLIVKAIRLLQAKSGRTTGVTITLDKHIPMGAGLGGGSSNAATALMAINELYGLHYSSETLQALGRTLGADVPIFIYGQSAWAEGIGDQFIPMMPEESEQYLIVPPIAISTQKVFQSEHLARNHPMLPQSPDQPYLNDCTSAIIALYPQMGRYLTQLTNIGVMPKITGTGACIYIDVPTESQMAQLMDLVNLEGWQVLPFKTLNRSPFHA</sequence>
<dbReference type="InterPro" id="IPR004424">
    <property type="entry name" value="IspE"/>
</dbReference>
<feature type="binding site" evidence="7">
    <location>
        <begin position="93"/>
        <end position="103"/>
    </location>
    <ligand>
        <name>ATP</name>
        <dbReference type="ChEBI" id="CHEBI:30616"/>
    </ligand>
</feature>
<dbReference type="PIRSF" id="PIRSF010376">
    <property type="entry name" value="IspE"/>
    <property type="match status" value="1"/>
</dbReference>
<dbReference type="GO" id="GO:0005524">
    <property type="term" value="F:ATP binding"/>
    <property type="evidence" value="ECO:0007669"/>
    <property type="project" value="UniProtKB-UniRule"/>
</dbReference>
<comment type="similarity">
    <text evidence="7">Belongs to the GHMP kinase family. IspE subfamily.</text>
</comment>
<dbReference type="InterPro" id="IPR006204">
    <property type="entry name" value="GHMP_kinase_N_dom"/>
</dbReference>
<dbReference type="InterPro" id="IPR036554">
    <property type="entry name" value="GHMP_kinase_C_sf"/>
</dbReference>
<comment type="catalytic activity">
    <reaction evidence="7">
        <text>4-CDP-2-C-methyl-D-erythritol + ATP = 4-CDP-2-C-methyl-D-erythritol 2-phosphate + ADP + H(+)</text>
        <dbReference type="Rhea" id="RHEA:18437"/>
        <dbReference type="ChEBI" id="CHEBI:15378"/>
        <dbReference type="ChEBI" id="CHEBI:30616"/>
        <dbReference type="ChEBI" id="CHEBI:57823"/>
        <dbReference type="ChEBI" id="CHEBI:57919"/>
        <dbReference type="ChEBI" id="CHEBI:456216"/>
        <dbReference type="EC" id="2.7.1.148"/>
    </reaction>
</comment>
<keyword evidence="4 7" id="KW-0418">Kinase</keyword>